<evidence type="ECO:0000259" key="1">
    <source>
        <dbReference type="Pfam" id="PF13274"/>
    </source>
</evidence>
<proteinExistence type="predicted"/>
<evidence type="ECO:0000313" key="3">
    <source>
        <dbReference type="Proteomes" id="UP001595962"/>
    </source>
</evidence>
<evidence type="ECO:0000313" key="2">
    <source>
        <dbReference type="EMBL" id="MFC4654909.1"/>
    </source>
</evidence>
<gene>
    <name evidence="2" type="ORF">ACFO3I_07780</name>
</gene>
<dbReference type="RefSeq" id="WP_377333081.1">
    <property type="nucleotide sequence ID" value="NZ_JBHSGB010000006.1"/>
</dbReference>
<keyword evidence="3" id="KW-1185">Reference proteome</keyword>
<protein>
    <submittedName>
        <fullName evidence="2">Panacea domain-containing protein</fullName>
    </submittedName>
</protein>
<reference evidence="3" key="1">
    <citation type="journal article" date="2019" name="Int. J. Syst. Evol. Microbiol.">
        <title>The Global Catalogue of Microorganisms (GCM) 10K type strain sequencing project: providing services to taxonomists for standard genome sequencing and annotation.</title>
        <authorList>
            <consortium name="The Broad Institute Genomics Platform"/>
            <consortium name="The Broad Institute Genome Sequencing Center for Infectious Disease"/>
            <person name="Wu L."/>
            <person name="Ma J."/>
        </authorList>
    </citation>
    <scope>NUCLEOTIDE SEQUENCE [LARGE SCALE GENOMIC DNA]</scope>
    <source>
        <strain evidence="3">DT28</strain>
    </source>
</reference>
<accession>A0ABV9JKY9</accession>
<name>A0ABV9JKY9_9GAMM</name>
<dbReference type="Proteomes" id="UP001595962">
    <property type="component" value="Unassembled WGS sequence"/>
</dbReference>
<sequence>MYPAVDVAIDLLKVAASSGYSLTPMQVQKLVYIAHGISLAQRGLPLINEKINAWQYGPVIPEIYGRFRNYQSQPIPLADLPESTRSSGIDTESLRILEDVVRNFARLSGGQLSELSHRVGSPWHSVWFDQKGHEVRGAIIPDSLIRPHYQQILHSGRVECL</sequence>
<dbReference type="Pfam" id="PF13274">
    <property type="entry name" value="SocA_Panacea"/>
    <property type="match status" value="1"/>
</dbReference>
<feature type="domain" description="Antitoxin SocA-like Panacea" evidence="1">
    <location>
        <begin position="27"/>
        <end position="124"/>
    </location>
</feature>
<dbReference type="InterPro" id="IPR025272">
    <property type="entry name" value="SocA_Panacea"/>
</dbReference>
<dbReference type="EMBL" id="JBHSGB010000006">
    <property type="protein sequence ID" value="MFC4654909.1"/>
    <property type="molecule type" value="Genomic_DNA"/>
</dbReference>
<comment type="caution">
    <text evidence="2">The sequence shown here is derived from an EMBL/GenBank/DDBJ whole genome shotgun (WGS) entry which is preliminary data.</text>
</comment>
<organism evidence="2 3">
    <name type="scientific">Rheinheimera marina</name>
    <dbReference type="NCBI Taxonomy" id="1774958"/>
    <lineage>
        <taxon>Bacteria</taxon>
        <taxon>Pseudomonadati</taxon>
        <taxon>Pseudomonadota</taxon>
        <taxon>Gammaproteobacteria</taxon>
        <taxon>Chromatiales</taxon>
        <taxon>Chromatiaceae</taxon>
        <taxon>Rheinheimera</taxon>
    </lineage>
</organism>